<dbReference type="SUPFAM" id="SSF53474">
    <property type="entry name" value="alpha/beta-Hydrolases"/>
    <property type="match status" value="1"/>
</dbReference>
<organism evidence="2 3">
    <name type="scientific">Micavibrio aeruginosavorus</name>
    <dbReference type="NCBI Taxonomy" id="349221"/>
    <lineage>
        <taxon>Bacteria</taxon>
        <taxon>Pseudomonadati</taxon>
        <taxon>Bdellovibrionota</taxon>
        <taxon>Bdellovibrionia</taxon>
        <taxon>Bdellovibrionales</taxon>
        <taxon>Pseudobdellovibrionaceae</taxon>
        <taxon>Micavibrio</taxon>
    </lineage>
</organism>
<evidence type="ECO:0000313" key="3">
    <source>
        <dbReference type="Proteomes" id="UP000249557"/>
    </source>
</evidence>
<evidence type="ECO:0000259" key="1">
    <source>
        <dbReference type="Pfam" id="PF12146"/>
    </source>
</evidence>
<dbReference type="InterPro" id="IPR029058">
    <property type="entry name" value="AB_hydrolase_fold"/>
</dbReference>
<dbReference type="EMBL" id="QFNK01000002">
    <property type="protein sequence ID" value="PZO89035.1"/>
    <property type="molecule type" value="Genomic_DNA"/>
</dbReference>
<accession>A0A2W5C145</accession>
<dbReference type="Proteomes" id="UP000249557">
    <property type="component" value="Unassembled WGS sequence"/>
</dbReference>
<protein>
    <recommendedName>
        <fullName evidence="1">Serine aminopeptidase S33 domain-containing protein</fullName>
    </recommendedName>
</protein>
<dbReference type="PIRSF" id="PIRSF037442">
    <property type="entry name" value="UCP037442_abhydr"/>
    <property type="match status" value="1"/>
</dbReference>
<evidence type="ECO:0000313" key="2">
    <source>
        <dbReference type="EMBL" id="PZO89035.1"/>
    </source>
</evidence>
<gene>
    <name evidence="2" type="ORF">DI626_00355</name>
</gene>
<reference evidence="2 3" key="1">
    <citation type="submission" date="2017-08" db="EMBL/GenBank/DDBJ databases">
        <title>Infants hospitalized years apart are colonized by the same room-sourced microbial strains.</title>
        <authorList>
            <person name="Brooks B."/>
            <person name="Olm M.R."/>
            <person name="Firek B.A."/>
            <person name="Baker R."/>
            <person name="Thomas B.C."/>
            <person name="Morowitz M.J."/>
            <person name="Banfield J.F."/>
        </authorList>
    </citation>
    <scope>NUCLEOTIDE SEQUENCE [LARGE SCALE GENOMIC DNA]</scope>
    <source>
        <strain evidence="2">S2_018_000_R2_104</strain>
    </source>
</reference>
<feature type="domain" description="Serine aminopeptidase S33" evidence="1">
    <location>
        <begin position="32"/>
        <end position="120"/>
    </location>
</feature>
<dbReference type="AlphaFoldDB" id="A0A2W5C145"/>
<name>A0A2W5C145_9BACT</name>
<proteinExistence type="predicted"/>
<sequence>MTDQRLTGKTIEIEAEGARLSARFFAPEGQAKAHLVMHSATGVPQGYYAPFADWAAKQGIGVLTYDYRDFGASQHRPMRESKATFSDWTIRDQGAAEAALAELAPAGPLWMLGHSAGGLTFSFRKHNARVERITTIGAGFAHFTDHPWSYLPTVLAFWFAVGPLATTLAGYLPGKALLVGADLPAGVYWQWRKWCTRRDFFQSDIGVTMPKPDFHMEGPQVRILTMEDDVVVPPVAVLRYVAAFPQGRVTYQKLHPYDYGLPSLRHIEVFSRRNSAAWPAILGL</sequence>
<dbReference type="Gene3D" id="3.40.50.1820">
    <property type="entry name" value="alpha/beta hydrolase"/>
    <property type="match status" value="1"/>
</dbReference>
<comment type="caution">
    <text evidence="2">The sequence shown here is derived from an EMBL/GenBank/DDBJ whole genome shotgun (WGS) entry which is preliminary data.</text>
</comment>
<dbReference type="Pfam" id="PF12146">
    <property type="entry name" value="Hydrolase_4"/>
    <property type="match status" value="1"/>
</dbReference>
<dbReference type="InterPro" id="IPR017208">
    <property type="entry name" value="UCP037442_abhydr"/>
</dbReference>
<dbReference type="InterPro" id="IPR022742">
    <property type="entry name" value="Hydrolase_4"/>
</dbReference>